<dbReference type="GO" id="GO:0015074">
    <property type="term" value="P:DNA integration"/>
    <property type="evidence" value="ECO:0007669"/>
    <property type="project" value="InterPro"/>
</dbReference>
<dbReference type="RefSeq" id="WP_183358407.1">
    <property type="nucleotide sequence ID" value="NZ_BAABKR010000011.1"/>
</dbReference>
<organism evidence="3 4">
    <name type="scientific">Garicola koreensis</name>
    <dbReference type="NCBI Taxonomy" id="1262554"/>
    <lineage>
        <taxon>Bacteria</taxon>
        <taxon>Bacillati</taxon>
        <taxon>Actinomycetota</taxon>
        <taxon>Actinomycetes</taxon>
        <taxon>Micrococcales</taxon>
        <taxon>Micrococcaceae</taxon>
        <taxon>Garicola</taxon>
    </lineage>
</organism>
<dbReference type="SUPFAM" id="SSF56349">
    <property type="entry name" value="DNA breaking-rejoining enzymes"/>
    <property type="match status" value="1"/>
</dbReference>
<accession>A0A7W5XKU2</accession>
<dbReference type="GO" id="GO:0006310">
    <property type="term" value="P:DNA recombination"/>
    <property type="evidence" value="ECO:0007669"/>
    <property type="project" value="UniProtKB-KW"/>
</dbReference>
<protein>
    <submittedName>
        <fullName evidence="3">Integrase</fullName>
    </submittedName>
</protein>
<dbReference type="InterPro" id="IPR011010">
    <property type="entry name" value="DNA_brk_join_enz"/>
</dbReference>
<dbReference type="EMBL" id="JACIBT010000005">
    <property type="protein sequence ID" value="MBB3667997.1"/>
    <property type="molecule type" value="Genomic_DNA"/>
</dbReference>
<gene>
    <name evidence="3" type="ORF">FHX47_001620</name>
</gene>
<evidence type="ECO:0000256" key="1">
    <source>
        <dbReference type="ARBA" id="ARBA00023172"/>
    </source>
</evidence>
<sequence length="169" mass="18559">MRSSPPPPIAGKRIDLTGGQPRQRSRGGVALTREEWNKVIDHLFTLDPADGVTRPKRGGYSLADRIAVQANAIDLTILQALTGLRVGEATAITWPMVEFTDDGEMVLDRSPAIVKTRTGRRLGVVRRTAGTTRALGRLLRYVRLVRTTAPQRATSDYVDQRSSSPRSRG</sequence>
<dbReference type="Proteomes" id="UP000547528">
    <property type="component" value="Unassembled WGS sequence"/>
</dbReference>
<comment type="caution">
    <text evidence="3">The sequence shown here is derived from an EMBL/GenBank/DDBJ whole genome shotgun (WGS) entry which is preliminary data.</text>
</comment>
<dbReference type="Gene3D" id="1.10.443.10">
    <property type="entry name" value="Intergrase catalytic core"/>
    <property type="match status" value="1"/>
</dbReference>
<evidence type="ECO:0000256" key="2">
    <source>
        <dbReference type="SAM" id="MobiDB-lite"/>
    </source>
</evidence>
<keyword evidence="1" id="KW-0233">DNA recombination</keyword>
<dbReference type="GO" id="GO:0003677">
    <property type="term" value="F:DNA binding"/>
    <property type="evidence" value="ECO:0007669"/>
    <property type="project" value="InterPro"/>
</dbReference>
<proteinExistence type="predicted"/>
<dbReference type="AlphaFoldDB" id="A0A7W5XKU2"/>
<feature type="region of interest" description="Disordered" evidence="2">
    <location>
        <begin position="1"/>
        <end position="29"/>
    </location>
</feature>
<dbReference type="InterPro" id="IPR013762">
    <property type="entry name" value="Integrase-like_cat_sf"/>
</dbReference>
<keyword evidence="4" id="KW-1185">Reference proteome</keyword>
<evidence type="ECO:0000313" key="3">
    <source>
        <dbReference type="EMBL" id="MBB3667997.1"/>
    </source>
</evidence>
<reference evidence="3 4" key="1">
    <citation type="submission" date="2020-08" db="EMBL/GenBank/DDBJ databases">
        <title>Sequencing the genomes of 1000 actinobacteria strains.</title>
        <authorList>
            <person name="Klenk H.-P."/>
        </authorList>
    </citation>
    <scope>NUCLEOTIDE SEQUENCE [LARGE SCALE GENOMIC DNA]</scope>
    <source>
        <strain evidence="3 4">DSM 28238</strain>
    </source>
</reference>
<evidence type="ECO:0000313" key="4">
    <source>
        <dbReference type="Proteomes" id="UP000547528"/>
    </source>
</evidence>
<name>A0A7W5XKU2_9MICC</name>